<evidence type="ECO:0000313" key="2">
    <source>
        <dbReference type="EMBL" id="KAF0742684.1"/>
    </source>
</evidence>
<feature type="region of interest" description="Disordered" evidence="1">
    <location>
        <begin position="1"/>
        <end position="69"/>
    </location>
</feature>
<accession>A0A6G0XQ94</accession>
<organism evidence="2 3">
    <name type="scientific">Aphanomyces euteiches</name>
    <dbReference type="NCBI Taxonomy" id="100861"/>
    <lineage>
        <taxon>Eukaryota</taxon>
        <taxon>Sar</taxon>
        <taxon>Stramenopiles</taxon>
        <taxon>Oomycota</taxon>
        <taxon>Saprolegniomycetes</taxon>
        <taxon>Saprolegniales</taxon>
        <taxon>Verrucalvaceae</taxon>
        <taxon>Aphanomyces</taxon>
    </lineage>
</organism>
<dbReference type="Proteomes" id="UP000481153">
    <property type="component" value="Unassembled WGS sequence"/>
</dbReference>
<dbReference type="AlphaFoldDB" id="A0A6G0XQ94"/>
<dbReference type="PANTHER" id="PTHR36749">
    <property type="entry name" value="F7O18.3 PROTEIN"/>
    <property type="match status" value="1"/>
</dbReference>
<protein>
    <submittedName>
        <fullName evidence="2">Uncharacterized protein</fullName>
    </submittedName>
</protein>
<name>A0A6G0XQ94_9STRA</name>
<dbReference type="EMBL" id="VJMJ01000025">
    <property type="protein sequence ID" value="KAF0742684.1"/>
    <property type="molecule type" value="Genomic_DNA"/>
</dbReference>
<evidence type="ECO:0000313" key="3">
    <source>
        <dbReference type="Proteomes" id="UP000481153"/>
    </source>
</evidence>
<reference evidence="2 3" key="1">
    <citation type="submission" date="2019-07" db="EMBL/GenBank/DDBJ databases">
        <title>Genomics analysis of Aphanomyces spp. identifies a new class of oomycete effector associated with host adaptation.</title>
        <authorList>
            <person name="Gaulin E."/>
        </authorList>
    </citation>
    <scope>NUCLEOTIDE SEQUENCE [LARGE SCALE GENOMIC DNA]</scope>
    <source>
        <strain evidence="2 3">ATCC 201684</strain>
    </source>
</reference>
<dbReference type="PANTHER" id="PTHR36749:SF1">
    <property type="entry name" value="F7O18.3 PROTEIN"/>
    <property type="match status" value="1"/>
</dbReference>
<dbReference type="VEuPathDB" id="FungiDB:AeMF1_003837"/>
<evidence type="ECO:0000256" key="1">
    <source>
        <dbReference type="SAM" id="MobiDB-lite"/>
    </source>
</evidence>
<feature type="compositionally biased region" description="Basic and acidic residues" evidence="1">
    <location>
        <begin position="38"/>
        <end position="50"/>
    </location>
</feature>
<gene>
    <name evidence="2" type="ORF">Ae201684_002385</name>
</gene>
<proteinExistence type="predicted"/>
<sequence>MNDPCADLPVASSTTKKRGHDQVDDPYADLPSVSKPQDVPRTEVTEEPLKTKKKTTQVPADNDETPKEPLDACQTITKLKGYMLVDKKFAKASVLFAKLLEEQCTTTPTDERMSLLMQTIQDVMEAKKERIHHVDARNDFAALIRVVDKNRDALLEASEFESDVIDNWVLDAVLHNQLFTDDTFLFAKTAKQIAAHITDRRDNAVEMDNLQDIEALDAVLLPCLRTLMGRHATSWAKTPVEMVLGLCTARRLTFGEAARTQIDEWTSAIHQRKVAPNGKPSAAAEMRKNVVAYNQTQTGIKVGKSNHPLYNKD</sequence>
<comment type="caution">
    <text evidence="2">The sequence shown here is derived from an EMBL/GenBank/DDBJ whole genome shotgun (WGS) entry which is preliminary data.</text>
</comment>
<keyword evidence="3" id="KW-1185">Reference proteome</keyword>